<dbReference type="GO" id="GO:0000822">
    <property type="term" value="F:inositol hexakisphosphate binding"/>
    <property type="evidence" value="ECO:0007669"/>
    <property type="project" value="TreeGrafter"/>
</dbReference>
<dbReference type="EMBL" id="OX459119">
    <property type="protein sequence ID" value="CAI9096556.1"/>
    <property type="molecule type" value="Genomic_DNA"/>
</dbReference>
<feature type="compositionally biased region" description="Polar residues" evidence="11">
    <location>
        <begin position="157"/>
        <end position="204"/>
    </location>
</feature>
<keyword evidence="4" id="KW-1003">Cell membrane</keyword>
<dbReference type="GO" id="GO:0005886">
    <property type="term" value="C:plasma membrane"/>
    <property type="evidence" value="ECO:0007669"/>
    <property type="project" value="UniProtKB-SubCell"/>
</dbReference>
<keyword evidence="8 12" id="KW-0472">Membrane</keyword>
<keyword evidence="7 12" id="KW-1133">Transmembrane helix</keyword>
<evidence type="ECO:0000256" key="1">
    <source>
        <dbReference type="ARBA" id="ARBA00004651"/>
    </source>
</evidence>
<name>A0AAV1CMF6_OLDCO</name>
<dbReference type="CDD" id="cd14476">
    <property type="entry name" value="SPX_PHO1_like"/>
    <property type="match status" value="1"/>
</dbReference>
<dbReference type="PROSITE" id="PS51380">
    <property type="entry name" value="EXS"/>
    <property type="match status" value="1"/>
</dbReference>
<evidence type="ECO:0000259" key="14">
    <source>
        <dbReference type="PROSITE" id="PS51382"/>
    </source>
</evidence>
<feature type="transmembrane region" description="Helical" evidence="12">
    <location>
        <begin position="685"/>
        <end position="705"/>
    </location>
</feature>
<dbReference type="Pfam" id="PF03105">
    <property type="entry name" value="SPX"/>
    <property type="match status" value="1"/>
</dbReference>
<feature type="transmembrane region" description="Helical" evidence="12">
    <location>
        <begin position="450"/>
        <end position="471"/>
    </location>
</feature>
<dbReference type="GO" id="GO:0005802">
    <property type="term" value="C:trans-Golgi network"/>
    <property type="evidence" value="ECO:0007669"/>
    <property type="project" value="TreeGrafter"/>
</dbReference>
<feature type="region of interest" description="Disordered" evidence="11">
    <location>
        <begin position="157"/>
        <end position="221"/>
    </location>
</feature>
<sequence>MKFGKVFKKQKVPEWTEAYVDYSGLKHILLEIRRLRLSNQPGTPSRPVYQRAFSGLNRQASCNGGSGDLENQVINVTTVPQQNSGRLYNTEVLVSPGEGGGESEISFFKKLDDELNKVNSFYKEKVEEVTKEAASLNKQMDALIALRIKVMDAYKHVSSSPKHLPVNTNDSASSKVSSPGETGNAESERNISASEVELQPSNNDGVGGCSSRGKEHMREDQHSSLEILDRVKITNTFETPMSTIKGVLLDEKVKDLSFNKDELKEVEERLKIIFSEFYRKLQLLKNFSFMNLSAFSKILKKYEKVTSRGAARSYMRTVDNSYLGSSDEVNNLLDRVEATFIKHFASLNRRKGMKFLRPKRKTEKHRITFFSGFFTGFTIALVIAVIFLIEAKKLVDKKEGSLYITNIFPLYSFYIYIILHVLLYAANIYFWKRYRINYPFIFGFKQGTELGYREVFLLGSGLSMLSLATLVVHLHMRLDSGAQVQNKYAEYIPLGLISVVLLIMFSPFNIIYRSSRLFLIKSVFRCICAPLYEVTLPDFFVGDQLTSQIQAIRSFEYYICYYTYGKSQRQKKCDIRNAYTVFYFIVAVIPYWLRFLQCVRRLCGERDFIHAINGLRYFSTIIAVVMRTAFELRKKLSWKILAVVSWPIATMMNTYWDIVMDWGLLQRKSKNLFLRDKLVITHKSVYFAAMVLDVLLRFAWVELLFPMNLHSLRGTTIAATFACLEIIRRGMWNFFRLENEHLNNVGKYRAFKSVPLPFSYDDETDENDEKDD</sequence>
<keyword evidence="16" id="KW-1185">Reference proteome</keyword>
<evidence type="ECO:0000256" key="10">
    <source>
        <dbReference type="SAM" id="Coils"/>
    </source>
</evidence>
<keyword evidence="3" id="KW-0813">Transport</keyword>
<accession>A0AAV1CMF6</accession>
<feature type="domain" description="SPX" evidence="14">
    <location>
        <begin position="1"/>
        <end position="316"/>
    </location>
</feature>
<keyword evidence="6 12" id="KW-0812">Transmembrane</keyword>
<feature type="domain" description="EXS" evidence="13">
    <location>
        <begin position="574"/>
        <end position="768"/>
    </location>
</feature>
<feature type="transmembrane region" description="Helical" evidence="12">
    <location>
        <begin position="578"/>
        <end position="596"/>
    </location>
</feature>
<dbReference type="PROSITE" id="PS51382">
    <property type="entry name" value="SPX"/>
    <property type="match status" value="1"/>
</dbReference>
<dbReference type="InterPro" id="IPR034092">
    <property type="entry name" value="PHO1_SPX"/>
</dbReference>
<organism evidence="15 16">
    <name type="scientific">Oldenlandia corymbosa var. corymbosa</name>
    <dbReference type="NCBI Taxonomy" id="529605"/>
    <lineage>
        <taxon>Eukaryota</taxon>
        <taxon>Viridiplantae</taxon>
        <taxon>Streptophyta</taxon>
        <taxon>Embryophyta</taxon>
        <taxon>Tracheophyta</taxon>
        <taxon>Spermatophyta</taxon>
        <taxon>Magnoliopsida</taxon>
        <taxon>eudicotyledons</taxon>
        <taxon>Gunneridae</taxon>
        <taxon>Pentapetalae</taxon>
        <taxon>asterids</taxon>
        <taxon>lamiids</taxon>
        <taxon>Gentianales</taxon>
        <taxon>Rubiaceae</taxon>
        <taxon>Rubioideae</taxon>
        <taxon>Spermacoceae</taxon>
        <taxon>Hedyotis-Oldenlandia complex</taxon>
        <taxon>Oldenlandia</taxon>
    </lineage>
</organism>
<feature type="transmembrane region" description="Helical" evidence="12">
    <location>
        <begin position="638"/>
        <end position="656"/>
    </location>
</feature>
<evidence type="ECO:0000256" key="7">
    <source>
        <dbReference type="ARBA" id="ARBA00022989"/>
    </source>
</evidence>
<dbReference type="InterPro" id="IPR004342">
    <property type="entry name" value="EXS_C"/>
</dbReference>
<evidence type="ECO:0000256" key="4">
    <source>
        <dbReference type="ARBA" id="ARBA00022475"/>
    </source>
</evidence>
<feature type="compositionally biased region" description="Basic and acidic residues" evidence="11">
    <location>
        <begin position="212"/>
        <end position="221"/>
    </location>
</feature>
<dbReference type="PANTHER" id="PTHR10783:SF104">
    <property type="entry name" value="PHOSPHATE TRANSPORTER PHO1 HOMOLOG 10"/>
    <property type="match status" value="1"/>
</dbReference>
<dbReference type="AlphaFoldDB" id="A0AAV1CMF6"/>
<evidence type="ECO:0000256" key="2">
    <source>
        <dbReference type="ARBA" id="ARBA00009665"/>
    </source>
</evidence>
<dbReference type="Pfam" id="PF03124">
    <property type="entry name" value="EXS"/>
    <property type="match status" value="1"/>
</dbReference>
<feature type="transmembrane region" description="Helical" evidence="12">
    <location>
        <begin position="409"/>
        <end position="430"/>
    </location>
</feature>
<evidence type="ECO:0000259" key="13">
    <source>
        <dbReference type="PROSITE" id="PS51380"/>
    </source>
</evidence>
<dbReference type="PANTHER" id="PTHR10783">
    <property type="entry name" value="XENOTROPIC AND POLYTROPIC RETROVIRUS RECEPTOR 1-RELATED"/>
    <property type="match status" value="1"/>
</dbReference>
<evidence type="ECO:0000256" key="5">
    <source>
        <dbReference type="ARBA" id="ARBA00022592"/>
    </source>
</evidence>
<proteinExistence type="inferred from homology"/>
<evidence type="ECO:0000256" key="12">
    <source>
        <dbReference type="SAM" id="Phobius"/>
    </source>
</evidence>
<evidence type="ECO:0000256" key="6">
    <source>
        <dbReference type="ARBA" id="ARBA00022692"/>
    </source>
</evidence>
<protein>
    <submittedName>
        <fullName evidence="15">OLC1v1032735C1</fullName>
    </submittedName>
</protein>
<dbReference type="GO" id="GO:0016036">
    <property type="term" value="P:cellular response to phosphate starvation"/>
    <property type="evidence" value="ECO:0007669"/>
    <property type="project" value="TreeGrafter"/>
</dbReference>
<comment type="similarity">
    <text evidence="2">Belongs to the SYG1 (TC 2.A.94) family.</text>
</comment>
<keyword evidence="10" id="KW-0175">Coiled coil</keyword>
<evidence type="ECO:0000313" key="16">
    <source>
        <dbReference type="Proteomes" id="UP001161247"/>
    </source>
</evidence>
<reference evidence="15" key="1">
    <citation type="submission" date="2023-03" db="EMBL/GenBank/DDBJ databases">
        <authorList>
            <person name="Julca I."/>
        </authorList>
    </citation>
    <scope>NUCLEOTIDE SEQUENCE</scope>
</reference>
<dbReference type="Proteomes" id="UP001161247">
    <property type="component" value="Chromosome 2"/>
</dbReference>
<dbReference type="GO" id="GO:0006817">
    <property type="term" value="P:phosphate ion transport"/>
    <property type="evidence" value="ECO:0007669"/>
    <property type="project" value="UniProtKB-KW"/>
</dbReference>
<gene>
    <name evidence="15" type="ORF">OLC1_LOCUS7282</name>
</gene>
<evidence type="ECO:0000313" key="15">
    <source>
        <dbReference type="EMBL" id="CAI9096556.1"/>
    </source>
</evidence>
<feature type="transmembrane region" description="Helical" evidence="12">
    <location>
        <begin position="608"/>
        <end position="626"/>
    </location>
</feature>
<feature type="coiled-coil region" evidence="10">
    <location>
        <begin position="119"/>
        <end position="146"/>
    </location>
</feature>
<evidence type="ECO:0000256" key="8">
    <source>
        <dbReference type="ARBA" id="ARBA00023136"/>
    </source>
</evidence>
<evidence type="ECO:0000256" key="3">
    <source>
        <dbReference type="ARBA" id="ARBA00022448"/>
    </source>
</evidence>
<evidence type="ECO:0000256" key="11">
    <source>
        <dbReference type="SAM" id="MobiDB-lite"/>
    </source>
</evidence>
<evidence type="ECO:0000256" key="9">
    <source>
        <dbReference type="ARBA" id="ARBA00043939"/>
    </source>
</evidence>
<feature type="transmembrane region" description="Helical" evidence="12">
    <location>
        <begin position="491"/>
        <end position="512"/>
    </location>
</feature>
<feature type="transmembrane region" description="Helical" evidence="12">
    <location>
        <begin position="367"/>
        <end position="389"/>
    </location>
</feature>
<comment type="subcellular location">
    <subcellularLocation>
        <location evidence="1">Cell membrane</location>
        <topology evidence="1">Multi-pass membrane protein</topology>
    </subcellularLocation>
</comment>
<comment type="function">
    <text evidence="9">May transport inorganic phosphate (Pi).</text>
</comment>
<dbReference type="InterPro" id="IPR004331">
    <property type="entry name" value="SPX_dom"/>
</dbReference>
<keyword evidence="5" id="KW-0592">Phosphate transport</keyword>